<accession>A0A178ZMU7</accession>
<feature type="region of interest" description="Disordered" evidence="1">
    <location>
        <begin position="266"/>
        <end position="293"/>
    </location>
</feature>
<feature type="compositionally biased region" description="Acidic residues" evidence="1">
    <location>
        <begin position="52"/>
        <end position="61"/>
    </location>
</feature>
<keyword evidence="3" id="KW-1185">Reference proteome</keyword>
<feature type="compositionally biased region" description="Basic and acidic residues" evidence="1">
    <location>
        <begin position="81"/>
        <end position="90"/>
    </location>
</feature>
<dbReference type="RefSeq" id="XP_018694505.1">
    <property type="nucleotide sequence ID" value="XM_018834855.1"/>
</dbReference>
<feature type="region of interest" description="Disordered" evidence="1">
    <location>
        <begin position="36"/>
        <end position="101"/>
    </location>
</feature>
<feature type="region of interest" description="Disordered" evidence="1">
    <location>
        <begin position="153"/>
        <end position="207"/>
    </location>
</feature>
<gene>
    <name evidence="2" type="ORF">AYL99_03339</name>
</gene>
<proteinExistence type="predicted"/>
<dbReference type="Proteomes" id="UP000078343">
    <property type="component" value="Unassembled WGS sequence"/>
</dbReference>
<evidence type="ECO:0000313" key="2">
    <source>
        <dbReference type="EMBL" id="OAP61138.1"/>
    </source>
</evidence>
<feature type="region of interest" description="Disordered" evidence="1">
    <location>
        <begin position="385"/>
        <end position="432"/>
    </location>
</feature>
<protein>
    <submittedName>
        <fullName evidence="2">Uncharacterized protein</fullName>
    </submittedName>
</protein>
<evidence type="ECO:0000313" key="3">
    <source>
        <dbReference type="Proteomes" id="UP000078343"/>
    </source>
</evidence>
<organism evidence="2 3">
    <name type="scientific">Fonsecaea erecta</name>
    <dbReference type="NCBI Taxonomy" id="1367422"/>
    <lineage>
        <taxon>Eukaryota</taxon>
        <taxon>Fungi</taxon>
        <taxon>Dikarya</taxon>
        <taxon>Ascomycota</taxon>
        <taxon>Pezizomycotina</taxon>
        <taxon>Eurotiomycetes</taxon>
        <taxon>Chaetothyriomycetidae</taxon>
        <taxon>Chaetothyriales</taxon>
        <taxon>Herpotrichiellaceae</taxon>
        <taxon>Fonsecaea</taxon>
    </lineage>
</organism>
<reference evidence="2 3" key="1">
    <citation type="submission" date="2016-04" db="EMBL/GenBank/DDBJ databases">
        <title>Draft genome of Fonsecaea erecta CBS 125763.</title>
        <authorList>
            <person name="Weiss V.A."/>
            <person name="Vicente V.A."/>
            <person name="Raittz R.T."/>
            <person name="Moreno L.F."/>
            <person name="De Souza E.M."/>
            <person name="Pedrosa F.O."/>
            <person name="Steffens M.B."/>
            <person name="Faoro H."/>
            <person name="Tadra-Sfeir M.Z."/>
            <person name="Najafzadeh M.J."/>
            <person name="Felipe M.S."/>
            <person name="Teixeira M."/>
            <person name="Sun J."/>
            <person name="Xi L."/>
            <person name="Gomes R."/>
            <person name="De Azevedo C.M."/>
            <person name="Salgado C.G."/>
            <person name="Da Silva M.B."/>
            <person name="Nascimento M.F."/>
            <person name="Queiroz-Telles F."/>
            <person name="Attili D.S."/>
            <person name="Gorbushina A."/>
        </authorList>
    </citation>
    <scope>NUCLEOTIDE SEQUENCE [LARGE SCALE GENOMIC DNA]</scope>
    <source>
        <strain evidence="2 3">CBS 125763</strain>
    </source>
</reference>
<feature type="compositionally biased region" description="Polar residues" evidence="1">
    <location>
        <begin position="173"/>
        <end position="205"/>
    </location>
</feature>
<sequence length="432" mass="48013">MATDAQGLKECDDCGKLIAGFVLRCAMCTVMHDLRLGDSSDRGEPQSPVWLSDDDADDDEDDRRTMMSISDDEDDIPDVSKTNDGKDRVQPHASTPPVHRDGIVRSLKRRRTEASLFIPRKRFQPRQISVMDEAARSLRRASGKNEVQYTALEPQVGRTVSGEAPRTVVEKPSVQNSSGGIRAGSSLQQSNGASTSLMGPPTTTHPGEVSHQAVVPPIVSVESAESLSHNDLESPVLTELAFRSQTIPQPHFTPDQHDLYVEGKSSERKLRNSGSTHELINEDEVPVSASAHRGETLVEARHAASEEEGIDQEVASIHSLPSAWKRLPKTVSEHPRQAYSKNTQTAFTTNIHQDRGLEWESENDSDGCGNDENYVQSPQKLPVREQPHRNARTTRNYRLHRDTRFRQRKSLQESRNLFDLLPPTAPDCNRVG</sequence>
<feature type="compositionally biased region" description="Basic residues" evidence="1">
    <location>
        <begin position="389"/>
        <end position="398"/>
    </location>
</feature>
<dbReference type="STRING" id="1367422.A0A178ZMU7"/>
<comment type="caution">
    <text evidence="2">The sequence shown here is derived from an EMBL/GenBank/DDBJ whole genome shotgun (WGS) entry which is preliminary data.</text>
</comment>
<dbReference type="AlphaFoldDB" id="A0A178ZMU7"/>
<dbReference type="EMBL" id="LVYI01000003">
    <property type="protein sequence ID" value="OAP61138.1"/>
    <property type="molecule type" value="Genomic_DNA"/>
</dbReference>
<dbReference type="GeneID" id="30007509"/>
<name>A0A178ZMU7_9EURO</name>
<evidence type="ECO:0000256" key="1">
    <source>
        <dbReference type="SAM" id="MobiDB-lite"/>
    </source>
</evidence>